<accession>A0A0F9BUR5</accession>
<organism evidence="2">
    <name type="scientific">marine sediment metagenome</name>
    <dbReference type="NCBI Taxonomy" id="412755"/>
    <lineage>
        <taxon>unclassified sequences</taxon>
        <taxon>metagenomes</taxon>
        <taxon>ecological metagenomes</taxon>
    </lineage>
</organism>
<keyword evidence="1" id="KW-1133">Transmembrane helix</keyword>
<keyword evidence="1" id="KW-0472">Membrane</keyword>
<evidence type="ECO:0000256" key="1">
    <source>
        <dbReference type="SAM" id="Phobius"/>
    </source>
</evidence>
<gene>
    <name evidence="2" type="ORF">LCGC14_2403680</name>
</gene>
<proteinExistence type="predicted"/>
<name>A0A0F9BUR5_9ZZZZ</name>
<dbReference type="AlphaFoldDB" id="A0A0F9BUR5"/>
<comment type="caution">
    <text evidence="2">The sequence shown here is derived from an EMBL/GenBank/DDBJ whole genome shotgun (WGS) entry which is preliminary data.</text>
</comment>
<feature type="transmembrane region" description="Helical" evidence="1">
    <location>
        <begin position="54"/>
        <end position="73"/>
    </location>
</feature>
<reference evidence="2" key="1">
    <citation type="journal article" date="2015" name="Nature">
        <title>Complex archaea that bridge the gap between prokaryotes and eukaryotes.</title>
        <authorList>
            <person name="Spang A."/>
            <person name="Saw J.H."/>
            <person name="Jorgensen S.L."/>
            <person name="Zaremba-Niedzwiedzka K."/>
            <person name="Martijn J."/>
            <person name="Lind A.E."/>
            <person name="van Eijk R."/>
            <person name="Schleper C."/>
            <person name="Guy L."/>
            <person name="Ettema T.J."/>
        </authorList>
    </citation>
    <scope>NUCLEOTIDE SEQUENCE</scope>
</reference>
<keyword evidence="1" id="KW-0812">Transmembrane</keyword>
<evidence type="ECO:0000313" key="2">
    <source>
        <dbReference type="EMBL" id="KKL25599.1"/>
    </source>
</evidence>
<protein>
    <submittedName>
        <fullName evidence="2">Uncharacterized protein</fullName>
    </submittedName>
</protein>
<sequence>MPEDQPRESSISGALPDIENLADSDDPKLIAARAKLLEAQANLAKASRPLFDKIVLRGIIPIALLIVGPWALWKFDDAQTEQKKQGEVIVKLEKLLSDAKDETKARQARSIKWRVRMGELEEERAAELAAMSFMVNRLDNTMKMALVHMTVAQLLSSEEERGRKEVMSDVAAQIRLPEGTEEVKRLAGQAYDRMMRQRKAK</sequence>
<dbReference type="EMBL" id="LAZR01036156">
    <property type="protein sequence ID" value="KKL25599.1"/>
    <property type="molecule type" value="Genomic_DNA"/>
</dbReference>